<feature type="compositionally biased region" description="Polar residues" evidence="1">
    <location>
        <begin position="537"/>
        <end position="546"/>
    </location>
</feature>
<feature type="domain" description="TIR" evidence="3">
    <location>
        <begin position="14"/>
        <end position="123"/>
    </location>
</feature>
<sequence length="546" mass="60810">MEERTPGEARYRAFVSYSHRDQAFGRRLHRWLERYAVPRRLVGRVTARGTTPKRVAPVFRDREELSAAHDLTAEIREALANSGALIVVCTPNAAASPWVAREIELFRELHPDRPVLAALADGEPAEAFPAPLTMTGDARAEPLAADFRQTGDGPRLALLKLVAGVLGLGLDELIQRDAQRRLRGVMAVTGAAVAAGVVLSALTTYALIARAEAQRQRAEAEALVEFMLTDLRDRLKGVGRLDVLTAVNERTLEYYARQNVERLSGEGQARYARILMAMGEDDLSRGDDEAAFGKFRTAGSITEAQLDAAPKDPARIWAHGQSEYWLGYHAYRRDDRVAANASWRRYRLMAIQLVSVASQNPKYLRELAYAEGNLCTLALKKPAVVADALKHCEAALAVMKRVADLSPADRTVARDLINRHAWMAQAFSASGNLQNALAERSEQERLLKAALDSDPNNMRLESTWLVLQRELSSLEVRLGERQRAHRRVLAARQEIDALLAHDPANADWAEQRDRLEVALQYFENTSKDRSARKKSAPLSNRYVSQK</sequence>
<accession>A0A328BF67</accession>
<keyword evidence="2" id="KW-0472">Membrane</keyword>
<feature type="transmembrane region" description="Helical" evidence="2">
    <location>
        <begin position="185"/>
        <end position="208"/>
    </location>
</feature>
<reference evidence="4 5" key="1">
    <citation type="submission" date="2018-05" db="EMBL/GenBank/DDBJ databases">
        <authorList>
            <person name="Lanie J.A."/>
            <person name="Ng W.-L."/>
            <person name="Kazmierczak K.M."/>
            <person name="Andrzejewski T.M."/>
            <person name="Davidsen T.M."/>
            <person name="Wayne K.J."/>
            <person name="Tettelin H."/>
            <person name="Glass J.I."/>
            <person name="Rusch D."/>
            <person name="Podicherti R."/>
            <person name="Tsui H.-C.T."/>
            <person name="Winkler M.E."/>
        </authorList>
    </citation>
    <scope>NUCLEOTIDE SEQUENCE [LARGE SCALE GENOMIC DNA]</scope>
    <source>
        <strain evidence="4 5">BUT-10</strain>
    </source>
</reference>
<dbReference type="InterPro" id="IPR035897">
    <property type="entry name" value="Toll_tir_struct_dom_sf"/>
</dbReference>
<evidence type="ECO:0000256" key="1">
    <source>
        <dbReference type="SAM" id="MobiDB-lite"/>
    </source>
</evidence>
<dbReference type="Gene3D" id="3.40.50.10140">
    <property type="entry name" value="Toll/interleukin-1 receptor homology (TIR) domain"/>
    <property type="match status" value="1"/>
</dbReference>
<keyword evidence="5" id="KW-1185">Reference proteome</keyword>
<dbReference type="InterPro" id="IPR000157">
    <property type="entry name" value="TIR_dom"/>
</dbReference>
<evidence type="ECO:0000313" key="5">
    <source>
        <dbReference type="Proteomes" id="UP000249524"/>
    </source>
</evidence>
<dbReference type="Pfam" id="PF13676">
    <property type="entry name" value="TIR_2"/>
    <property type="match status" value="1"/>
</dbReference>
<dbReference type="AlphaFoldDB" id="A0A328BF67"/>
<dbReference type="GO" id="GO:0007165">
    <property type="term" value="P:signal transduction"/>
    <property type="evidence" value="ECO:0007669"/>
    <property type="project" value="InterPro"/>
</dbReference>
<keyword evidence="2" id="KW-1133">Transmembrane helix</keyword>
<dbReference type="RefSeq" id="WP_111277048.1">
    <property type="nucleotide sequence ID" value="NZ_QFYS01000007.1"/>
</dbReference>
<dbReference type="OrthoDB" id="7308181at2"/>
<protein>
    <recommendedName>
        <fullName evidence="3">TIR domain-containing protein</fullName>
    </recommendedName>
</protein>
<evidence type="ECO:0000256" key="2">
    <source>
        <dbReference type="SAM" id="Phobius"/>
    </source>
</evidence>
<comment type="caution">
    <text evidence="4">The sequence shown here is derived from an EMBL/GenBank/DDBJ whole genome shotgun (WGS) entry which is preliminary data.</text>
</comment>
<evidence type="ECO:0000313" key="4">
    <source>
        <dbReference type="EMBL" id="RAK63738.1"/>
    </source>
</evidence>
<organism evidence="4 5">
    <name type="scientific">Phenylobacterium kunshanense</name>
    <dbReference type="NCBI Taxonomy" id="1445034"/>
    <lineage>
        <taxon>Bacteria</taxon>
        <taxon>Pseudomonadati</taxon>
        <taxon>Pseudomonadota</taxon>
        <taxon>Alphaproteobacteria</taxon>
        <taxon>Caulobacterales</taxon>
        <taxon>Caulobacteraceae</taxon>
        <taxon>Phenylobacterium</taxon>
    </lineage>
</organism>
<dbReference type="SUPFAM" id="SSF52200">
    <property type="entry name" value="Toll/Interleukin receptor TIR domain"/>
    <property type="match status" value="1"/>
</dbReference>
<dbReference type="Proteomes" id="UP000249524">
    <property type="component" value="Unassembled WGS sequence"/>
</dbReference>
<dbReference type="EMBL" id="QFYS01000007">
    <property type="protein sequence ID" value="RAK63738.1"/>
    <property type="molecule type" value="Genomic_DNA"/>
</dbReference>
<keyword evidence="2" id="KW-0812">Transmembrane</keyword>
<feature type="region of interest" description="Disordered" evidence="1">
    <location>
        <begin position="526"/>
        <end position="546"/>
    </location>
</feature>
<evidence type="ECO:0000259" key="3">
    <source>
        <dbReference type="Pfam" id="PF13676"/>
    </source>
</evidence>
<name>A0A328BF67_9CAUL</name>
<gene>
    <name evidence="4" type="ORF">DJ019_15920</name>
</gene>
<proteinExistence type="predicted"/>